<evidence type="ECO:0000313" key="6">
    <source>
        <dbReference type="EMBL" id="KAK3588242.1"/>
    </source>
</evidence>
<dbReference type="InterPro" id="IPR001841">
    <property type="entry name" value="Znf_RING"/>
</dbReference>
<keyword evidence="3" id="KW-0862">Zinc</keyword>
<sequence length="141" mass="16055">MAETQEATYKQLNCPICLETFKSLKILACLHTFCEKYICRHVRILKEVGTQSDIIRCPICRSPTTAPSANQTPDEWAAKLATNSIIWSLLALSNNLESIEQKKIAITKSIQDWTITMKKLIDRLETVALKELNLMCKQENI</sequence>
<dbReference type="Proteomes" id="UP001195483">
    <property type="component" value="Unassembled WGS sequence"/>
</dbReference>
<proteinExistence type="predicted"/>
<dbReference type="InterPro" id="IPR018957">
    <property type="entry name" value="Znf_C3HC4_RING-type"/>
</dbReference>
<dbReference type="GO" id="GO:0008270">
    <property type="term" value="F:zinc ion binding"/>
    <property type="evidence" value="ECO:0007669"/>
    <property type="project" value="UniProtKB-KW"/>
</dbReference>
<reference evidence="6" key="2">
    <citation type="journal article" date="2021" name="Genome Biol. Evol.">
        <title>Developing a high-quality reference genome for a parasitic bivalve with doubly uniparental inheritance (Bivalvia: Unionida).</title>
        <authorList>
            <person name="Smith C.H."/>
        </authorList>
    </citation>
    <scope>NUCLEOTIDE SEQUENCE</scope>
    <source>
        <strain evidence="6">CHS0354</strain>
        <tissue evidence="6">Mantle</tissue>
    </source>
</reference>
<dbReference type="InterPro" id="IPR051435">
    <property type="entry name" value="RING_finger_E3_ubiq-ligases"/>
</dbReference>
<evidence type="ECO:0000256" key="4">
    <source>
        <dbReference type="PROSITE-ProRule" id="PRU00175"/>
    </source>
</evidence>
<dbReference type="GO" id="GO:0061630">
    <property type="term" value="F:ubiquitin protein ligase activity"/>
    <property type="evidence" value="ECO:0007669"/>
    <property type="project" value="TreeGrafter"/>
</dbReference>
<reference evidence="6" key="3">
    <citation type="submission" date="2023-05" db="EMBL/GenBank/DDBJ databases">
        <authorList>
            <person name="Smith C.H."/>
        </authorList>
    </citation>
    <scope>NUCLEOTIDE SEQUENCE</scope>
    <source>
        <strain evidence="6">CHS0354</strain>
        <tissue evidence="6">Mantle</tissue>
    </source>
</reference>
<evidence type="ECO:0000256" key="3">
    <source>
        <dbReference type="ARBA" id="ARBA00022833"/>
    </source>
</evidence>
<keyword evidence="2 4" id="KW-0863">Zinc-finger</keyword>
<dbReference type="SUPFAM" id="SSF57850">
    <property type="entry name" value="RING/U-box"/>
    <property type="match status" value="1"/>
</dbReference>
<gene>
    <name evidence="6" type="ORF">CHS0354_029567</name>
</gene>
<keyword evidence="7" id="KW-1185">Reference proteome</keyword>
<evidence type="ECO:0000256" key="2">
    <source>
        <dbReference type="ARBA" id="ARBA00022771"/>
    </source>
</evidence>
<evidence type="ECO:0000256" key="1">
    <source>
        <dbReference type="ARBA" id="ARBA00022723"/>
    </source>
</evidence>
<dbReference type="PROSITE" id="PS50089">
    <property type="entry name" value="ZF_RING_2"/>
    <property type="match status" value="1"/>
</dbReference>
<comment type="caution">
    <text evidence="6">The sequence shown here is derived from an EMBL/GenBank/DDBJ whole genome shotgun (WGS) entry which is preliminary data.</text>
</comment>
<dbReference type="EMBL" id="JAEAOA010001770">
    <property type="protein sequence ID" value="KAK3588242.1"/>
    <property type="molecule type" value="Genomic_DNA"/>
</dbReference>
<keyword evidence="1" id="KW-0479">Metal-binding</keyword>
<protein>
    <recommendedName>
        <fullName evidence="5">RING-type domain-containing protein</fullName>
    </recommendedName>
</protein>
<dbReference type="GO" id="GO:0016567">
    <property type="term" value="P:protein ubiquitination"/>
    <property type="evidence" value="ECO:0007669"/>
    <property type="project" value="TreeGrafter"/>
</dbReference>
<feature type="domain" description="RING-type" evidence="5">
    <location>
        <begin position="14"/>
        <end position="61"/>
    </location>
</feature>
<evidence type="ECO:0000259" key="5">
    <source>
        <dbReference type="PROSITE" id="PS50089"/>
    </source>
</evidence>
<evidence type="ECO:0000313" key="7">
    <source>
        <dbReference type="Proteomes" id="UP001195483"/>
    </source>
</evidence>
<dbReference type="InterPro" id="IPR013083">
    <property type="entry name" value="Znf_RING/FYVE/PHD"/>
</dbReference>
<accession>A0AAE0VT68</accession>
<dbReference type="Pfam" id="PF00097">
    <property type="entry name" value="zf-C3HC4"/>
    <property type="match status" value="1"/>
</dbReference>
<dbReference type="PANTHER" id="PTHR22791">
    <property type="entry name" value="RING-TYPE DOMAIN-CONTAINING PROTEIN"/>
    <property type="match status" value="1"/>
</dbReference>
<organism evidence="6 7">
    <name type="scientific">Potamilus streckersoni</name>
    <dbReference type="NCBI Taxonomy" id="2493646"/>
    <lineage>
        <taxon>Eukaryota</taxon>
        <taxon>Metazoa</taxon>
        <taxon>Spiralia</taxon>
        <taxon>Lophotrochozoa</taxon>
        <taxon>Mollusca</taxon>
        <taxon>Bivalvia</taxon>
        <taxon>Autobranchia</taxon>
        <taxon>Heteroconchia</taxon>
        <taxon>Palaeoheterodonta</taxon>
        <taxon>Unionida</taxon>
        <taxon>Unionoidea</taxon>
        <taxon>Unionidae</taxon>
        <taxon>Ambleminae</taxon>
        <taxon>Lampsilini</taxon>
        <taxon>Potamilus</taxon>
    </lineage>
</organism>
<reference evidence="6" key="1">
    <citation type="journal article" date="2021" name="Genome Biol. Evol.">
        <title>A High-Quality Reference Genome for a Parasitic Bivalve with Doubly Uniparental Inheritance (Bivalvia: Unionida).</title>
        <authorList>
            <person name="Smith C.H."/>
        </authorList>
    </citation>
    <scope>NUCLEOTIDE SEQUENCE</scope>
    <source>
        <strain evidence="6">CHS0354</strain>
    </source>
</reference>
<dbReference type="AlphaFoldDB" id="A0AAE0VT68"/>
<dbReference type="Gene3D" id="3.30.40.10">
    <property type="entry name" value="Zinc/RING finger domain, C3HC4 (zinc finger)"/>
    <property type="match status" value="1"/>
</dbReference>
<name>A0AAE0VT68_9BIVA</name>
<dbReference type="PANTHER" id="PTHR22791:SF6">
    <property type="entry name" value="RING-TYPE DOMAIN-CONTAINING PROTEIN"/>
    <property type="match status" value="1"/>
</dbReference>